<protein>
    <submittedName>
        <fullName evidence="2">Uncharacterized protein</fullName>
    </submittedName>
</protein>
<dbReference type="Proteomes" id="UP000002402">
    <property type="component" value="Chromosome"/>
</dbReference>
<keyword evidence="1" id="KW-0472">Membrane</keyword>
<evidence type="ECO:0000256" key="1">
    <source>
        <dbReference type="SAM" id="Phobius"/>
    </source>
</evidence>
<feature type="transmembrane region" description="Helical" evidence="1">
    <location>
        <begin position="12"/>
        <end position="33"/>
    </location>
</feature>
<keyword evidence="1" id="KW-1133">Transmembrane helix</keyword>
<evidence type="ECO:0000313" key="3">
    <source>
        <dbReference type="Proteomes" id="UP000002402"/>
    </source>
</evidence>
<dbReference type="RefSeq" id="WP_011555035.1">
    <property type="nucleotide sequence ID" value="NC_008095.1"/>
</dbReference>
<dbReference type="OrthoDB" id="5383389at2"/>
<name>Q1D2A9_MYXXD</name>
<reference evidence="2 3" key="1">
    <citation type="journal article" date="2006" name="Proc. Natl. Acad. Sci. U.S.A.">
        <title>Evolution of sensory complexity recorded in a myxobacterial genome.</title>
        <authorList>
            <person name="Goldman B.S."/>
            <person name="Nierman W.C."/>
            <person name="Kaiser D."/>
            <person name="Slater S.C."/>
            <person name="Durkin A.S."/>
            <person name="Eisen J.A."/>
            <person name="Ronning C.M."/>
            <person name="Barbazuk W.B."/>
            <person name="Blanchard M."/>
            <person name="Field C."/>
            <person name="Halling C."/>
            <person name="Hinkle G."/>
            <person name="Iartchuk O."/>
            <person name="Kim H.S."/>
            <person name="Mackenzie C."/>
            <person name="Madupu R."/>
            <person name="Miller N."/>
            <person name="Shvartsbeyn A."/>
            <person name="Sullivan S.A."/>
            <person name="Vaudin M."/>
            <person name="Wiegand R."/>
            <person name="Kaplan H.B."/>
        </authorList>
    </citation>
    <scope>NUCLEOTIDE SEQUENCE [LARGE SCALE GENOMIC DNA]</scope>
    <source>
        <strain evidence="3">DK1622</strain>
    </source>
</reference>
<dbReference type="KEGG" id="mxa:MXAN_5059"/>
<dbReference type="GeneID" id="41362343"/>
<keyword evidence="1" id="KW-0812">Transmembrane</keyword>
<gene>
    <name evidence="2" type="ordered locus">MXAN_5059</name>
</gene>
<dbReference type="EMBL" id="CP000113">
    <property type="protein sequence ID" value="ABF87561.1"/>
    <property type="molecule type" value="Genomic_DNA"/>
</dbReference>
<proteinExistence type="predicted"/>
<dbReference type="AlphaFoldDB" id="Q1D2A9"/>
<keyword evidence="3" id="KW-1185">Reference proteome</keyword>
<dbReference type="HOGENOM" id="CLU_125354_0_0_7"/>
<evidence type="ECO:0000313" key="2">
    <source>
        <dbReference type="EMBL" id="ABF87561.1"/>
    </source>
</evidence>
<organism evidence="2 3">
    <name type="scientific">Myxococcus xanthus (strain DK1622)</name>
    <dbReference type="NCBI Taxonomy" id="246197"/>
    <lineage>
        <taxon>Bacteria</taxon>
        <taxon>Pseudomonadati</taxon>
        <taxon>Myxococcota</taxon>
        <taxon>Myxococcia</taxon>
        <taxon>Myxococcales</taxon>
        <taxon>Cystobacterineae</taxon>
        <taxon>Myxococcaceae</taxon>
        <taxon>Myxococcus</taxon>
    </lineage>
</organism>
<accession>Q1D2A9</accession>
<sequence>MNVLAATHQLPPAAILPVLVGMFVLTTFIFAAVSGWRQLAQNYPAGGAVPSPLKYFVWGQVGRIYYRKCLNVGGDERGLYLVPFFVFRPFHPPLFIPWSEIQARTQERFLFMRVDTLDLGRGFSKIRIQSSALEPFQANLPSV</sequence>
<dbReference type="EnsemblBacteria" id="ABF87561">
    <property type="protein sequence ID" value="ABF87561"/>
    <property type="gene ID" value="MXAN_5059"/>
</dbReference>